<sequence>MPQPTHRRLYLNNMTFIGTSPAGTNCQRSAHCRTQTITDPYADGCSSMWMNAGFRRVGFVTPIQTKNRKRCS</sequence>
<evidence type="ECO:0000313" key="1">
    <source>
        <dbReference type="EMBL" id="OLQ13173.1"/>
    </source>
</evidence>
<protein>
    <submittedName>
        <fullName evidence="1">Uncharacterized protein</fullName>
    </submittedName>
</protein>
<organism evidence="1 2">
    <name type="scientific">Symbiodinium microadriaticum</name>
    <name type="common">Dinoflagellate</name>
    <name type="synonym">Zooxanthella microadriatica</name>
    <dbReference type="NCBI Taxonomy" id="2951"/>
    <lineage>
        <taxon>Eukaryota</taxon>
        <taxon>Sar</taxon>
        <taxon>Alveolata</taxon>
        <taxon>Dinophyceae</taxon>
        <taxon>Suessiales</taxon>
        <taxon>Symbiodiniaceae</taxon>
        <taxon>Symbiodinium</taxon>
    </lineage>
</organism>
<dbReference type="Proteomes" id="UP000186817">
    <property type="component" value="Unassembled WGS sequence"/>
</dbReference>
<dbReference type="EMBL" id="LSRX01000031">
    <property type="protein sequence ID" value="OLQ13173.1"/>
    <property type="molecule type" value="Genomic_DNA"/>
</dbReference>
<name>A0A1Q9F0L0_SYMMI</name>
<gene>
    <name evidence="1" type="ORF">AK812_SmicGene2786</name>
</gene>
<proteinExistence type="predicted"/>
<accession>A0A1Q9F0L0</accession>
<dbReference type="OrthoDB" id="120976at2759"/>
<reference evidence="1 2" key="1">
    <citation type="submission" date="2016-02" db="EMBL/GenBank/DDBJ databases">
        <title>Genome analysis of coral dinoflagellate symbionts highlights evolutionary adaptations to a symbiotic lifestyle.</title>
        <authorList>
            <person name="Aranda M."/>
            <person name="Li Y."/>
            <person name="Liew Y.J."/>
            <person name="Baumgarten S."/>
            <person name="Simakov O."/>
            <person name="Wilson M."/>
            <person name="Piel J."/>
            <person name="Ashoor H."/>
            <person name="Bougouffa S."/>
            <person name="Bajic V.B."/>
            <person name="Ryu T."/>
            <person name="Ravasi T."/>
            <person name="Bayer T."/>
            <person name="Micklem G."/>
            <person name="Kim H."/>
            <person name="Bhak J."/>
            <person name="Lajeunesse T.C."/>
            <person name="Voolstra C.R."/>
        </authorList>
    </citation>
    <scope>NUCLEOTIDE SEQUENCE [LARGE SCALE GENOMIC DNA]</scope>
    <source>
        <strain evidence="1 2">CCMP2467</strain>
    </source>
</reference>
<comment type="caution">
    <text evidence="1">The sequence shown here is derived from an EMBL/GenBank/DDBJ whole genome shotgun (WGS) entry which is preliminary data.</text>
</comment>
<dbReference type="AlphaFoldDB" id="A0A1Q9F0L0"/>
<keyword evidence="2" id="KW-1185">Reference proteome</keyword>
<evidence type="ECO:0000313" key="2">
    <source>
        <dbReference type="Proteomes" id="UP000186817"/>
    </source>
</evidence>